<dbReference type="PANTHER" id="PTHR24161:SF101">
    <property type="entry name" value="PROTEIN S-ACYLTRANSFERASE 23-RELATED"/>
    <property type="match status" value="1"/>
</dbReference>
<dbReference type="GO" id="GO:0000139">
    <property type="term" value="C:Golgi membrane"/>
    <property type="evidence" value="ECO:0007669"/>
    <property type="project" value="UniProtKB-SubCell"/>
</dbReference>
<dbReference type="PANTHER" id="PTHR24161">
    <property type="entry name" value="ANK_REP_REGION DOMAIN-CONTAINING PROTEIN-RELATED"/>
    <property type="match status" value="1"/>
</dbReference>
<evidence type="ECO:0000256" key="16">
    <source>
        <dbReference type="PROSITE-ProRule" id="PRU00023"/>
    </source>
</evidence>
<evidence type="ECO:0000256" key="6">
    <source>
        <dbReference type="ARBA" id="ARBA00022679"/>
    </source>
</evidence>
<evidence type="ECO:0000256" key="8">
    <source>
        <dbReference type="ARBA" id="ARBA00022737"/>
    </source>
</evidence>
<keyword evidence="13" id="KW-0564">Palmitate</keyword>
<evidence type="ECO:0000256" key="7">
    <source>
        <dbReference type="ARBA" id="ARBA00022692"/>
    </source>
</evidence>
<dbReference type="AlphaFoldDB" id="A0AAQ3P7R2"/>
<evidence type="ECO:0000313" key="18">
    <source>
        <dbReference type="Proteomes" id="UP001374535"/>
    </source>
</evidence>
<keyword evidence="7" id="KW-0812">Transmembrane</keyword>
<sequence length="189" mass="20766">MASSEIEVVSSSSSVSKPNDQPLILDVFTASAHGDFNKLRTFVEQHGASVSVPDVNGYYALQWASLNNFHDIAHYLIQHGADVNAKDSMQQTALHWAAVRGSTAAADVLVENGAQIGAADINGYRFKIARNVTTNEVANSSRYDYLRGPDGRFRNPYNHGCWKNCADFLSLGYTNDDEIAWPRLQQVAT</sequence>
<keyword evidence="11 16" id="KW-0040">ANK repeat</keyword>
<evidence type="ECO:0000256" key="5">
    <source>
        <dbReference type="ARBA" id="ARBA00012210"/>
    </source>
</evidence>
<reference evidence="17 18" key="1">
    <citation type="journal article" date="2023" name="Life. Sci Alliance">
        <title>Evolutionary insights into 3D genome organization and epigenetic landscape of Vigna mungo.</title>
        <authorList>
            <person name="Junaid A."/>
            <person name="Singh B."/>
            <person name="Bhatia S."/>
        </authorList>
    </citation>
    <scope>NUCLEOTIDE SEQUENCE [LARGE SCALE GENOMIC DNA]</scope>
    <source>
        <strain evidence="17">Urdbean</strain>
    </source>
</reference>
<feature type="repeat" description="ANK" evidence="16">
    <location>
        <begin position="89"/>
        <end position="121"/>
    </location>
</feature>
<dbReference type="InterPro" id="IPR036770">
    <property type="entry name" value="Ankyrin_rpt-contain_sf"/>
</dbReference>
<evidence type="ECO:0000256" key="13">
    <source>
        <dbReference type="ARBA" id="ARBA00023139"/>
    </source>
</evidence>
<evidence type="ECO:0000256" key="15">
    <source>
        <dbReference type="ARBA" id="ARBA00048048"/>
    </source>
</evidence>
<evidence type="ECO:0000256" key="14">
    <source>
        <dbReference type="ARBA" id="ARBA00023288"/>
    </source>
</evidence>
<dbReference type="Proteomes" id="UP001374535">
    <property type="component" value="Chromosome 1"/>
</dbReference>
<organism evidence="17 18">
    <name type="scientific">Vigna mungo</name>
    <name type="common">Black gram</name>
    <name type="synonym">Phaseolus mungo</name>
    <dbReference type="NCBI Taxonomy" id="3915"/>
    <lineage>
        <taxon>Eukaryota</taxon>
        <taxon>Viridiplantae</taxon>
        <taxon>Streptophyta</taxon>
        <taxon>Embryophyta</taxon>
        <taxon>Tracheophyta</taxon>
        <taxon>Spermatophyta</taxon>
        <taxon>Magnoliopsida</taxon>
        <taxon>eudicotyledons</taxon>
        <taxon>Gunneridae</taxon>
        <taxon>Pentapetalae</taxon>
        <taxon>rosids</taxon>
        <taxon>fabids</taxon>
        <taxon>Fabales</taxon>
        <taxon>Fabaceae</taxon>
        <taxon>Papilionoideae</taxon>
        <taxon>50 kb inversion clade</taxon>
        <taxon>NPAAA clade</taxon>
        <taxon>indigoferoid/millettioid clade</taxon>
        <taxon>Phaseoleae</taxon>
        <taxon>Vigna</taxon>
    </lineage>
</organism>
<dbReference type="Gene3D" id="1.25.40.20">
    <property type="entry name" value="Ankyrin repeat-containing domain"/>
    <property type="match status" value="1"/>
</dbReference>
<evidence type="ECO:0000256" key="9">
    <source>
        <dbReference type="ARBA" id="ARBA00022989"/>
    </source>
</evidence>
<dbReference type="SUPFAM" id="SSF48403">
    <property type="entry name" value="Ankyrin repeat"/>
    <property type="match status" value="1"/>
</dbReference>
<feature type="repeat" description="ANK" evidence="16">
    <location>
        <begin position="56"/>
        <end position="88"/>
    </location>
</feature>
<keyword evidence="8" id="KW-0677">Repeat</keyword>
<dbReference type="Pfam" id="PF12796">
    <property type="entry name" value="Ank_2"/>
    <property type="match status" value="1"/>
</dbReference>
<accession>A0AAQ3P7R2</accession>
<comment type="similarity">
    <text evidence="4">Belongs to the DHHC palmitoyltransferase family.</text>
</comment>
<dbReference type="SMART" id="SM00248">
    <property type="entry name" value="ANK"/>
    <property type="match status" value="2"/>
</dbReference>
<dbReference type="InterPro" id="IPR002110">
    <property type="entry name" value="Ankyrin_rpt"/>
</dbReference>
<name>A0AAQ3P7R2_VIGMU</name>
<comment type="catalytic activity">
    <reaction evidence="15">
        <text>L-cysteinyl-[protein] + hexadecanoyl-CoA = S-hexadecanoyl-L-cysteinyl-[protein] + CoA</text>
        <dbReference type="Rhea" id="RHEA:36683"/>
        <dbReference type="Rhea" id="RHEA-COMP:10131"/>
        <dbReference type="Rhea" id="RHEA-COMP:11032"/>
        <dbReference type="ChEBI" id="CHEBI:29950"/>
        <dbReference type="ChEBI" id="CHEBI:57287"/>
        <dbReference type="ChEBI" id="CHEBI:57379"/>
        <dbReference type="ChEBI" id="CHEBI:74151"/>
        <dbReference type="EC" id="2.3.1.225"/>
    </reaction>
</comment>
<dbReference type="GO" id="GO:0005886">
    <property type="term" value="C:plasma membrane"/>
    <property type="evidence" value="ECO:0007669"/>
    <property type="project" value="UniProtKB-SubCell"/>
</dbReference>
<proteinExistence type="inferred from homology"/>
<gene>
    <name evidence="17" type="ORF">V8G54_001627</name>
</gene>
<keyword evidence="9" id="KW-1133">Transmembrane helix</keyword>
<evidence type="ECO:0000256" key="4">
    <source>
        <dbReference type="ARBA" id="ARBA00008574"/>
    </source>
</evidence>
<keyword evidence="10" id="KW-0333">Golgi apparatus</keyword>
<protein>
    <recommendedName>
        <fullName evidence="5">protein S-acyltransferase</fullName>
        <ecNumber evidence="5">2.3.1.225</ecNumber>
    </recommendedName>
</protein>
<dbReference type="EMBL" id="CP144700">
    <property type="protein sequence ID" value="WVZ23083.1"/>
    <property type="molecule type" value="Genomic_DNA"/>
</dbReference>
<evidence type="ECO:0000313" key="17">
    <source>
        <dbReference type="EMBL" id="WVZ23083.1"/>
    </source>
</evidence>
<evidence type="ECO:0000256" key="3">
    <source>
        <dbReference type="ARBA" id="ARBA00004413"/>
    </source>
</evidence>
<dbReference type="PROSITE" id="PS50297">
    <property type="entry name" value="ANK_REP_REGION"/>
    <property type="match status" value="2"/>
</dbReference>
<keyword evidence="6" id="KW-0808">Transferase</keyword>
<dbReference type="EC" id="2.3.1.225" evidence="5"/>
<dbReference type="PROSITE" id="PS50088">
    <property type="entry name" value="ANK_REPEAT"/>
    <property type="match status" value="2"/>
</dbReference>
<evidence type="ECO:0000256" key="12">
    <source>
        <dbReference type="ARBA" id="ARBA00023136"/>
    </source>
</evidence>
<keyword evidence="18" id="KW-1185">Reference proteome</keyword>
<keyword evidence="12" id="KW-0472">Membrane</keyword>
<evidence type="ECO:0000256" key="10">
    <source>
        <dbReference type="ARBA" id="ARBA00023034"/>
    </source>
</evidence>
<comment type="subcellular location">
    <subcellularLocation>
        <location evidence="3">Cell membrane</location>
        <topology evidence="3">Peripheral membrane protein</topology>
        <orientation evidence="3">Cytoplasmic side</orientation>
    </subcellularLocation>
    <subcellularLocation>
        <location evidence="1">Endomembrane system</location>
        <topology evidence="1">Multi-pass membrane protein</topology>
    </subcellularLocation>
    <subcellularLocation>
        <location evidence="2">Golgi apparatus membrane</location>
    </subcellularLocation>
</comment>
<dbReference type="GO" id="GO:0019706">
    <property type="term" value="F:protein-cysteine S-palmitoyltransferase activity"/>
    <property type="evidence" value="ECO:0007669"/>
    <property type="project" value="UniProtKB-EC"/>
</dbReference>
<evidence type="ECO:0000256" key="11">
    <source>
        <dbReference type="ARBA" id="ARBA00023043"/>
    </source>
</evidence>
<dbReference type="FunFam" id="1.25.40.20:FF:000300">
    <property type="entry name" value="S-acyltransferase"/>
    <property type="match status" value="1"/>
</dbReference>
<evidence type="ECO:0000256" key="2">
    <source>
        <dbReference type="ARBA" id="ARBA00004394"/>
    </source>
</evidence>
<evidence type="ECO:0000256" key="1">
    <source>
        <dbReference type="ARBA" id="ARBA00004127"/>
    </source>
</evidence>
<keyword evidence="14" id="KW-0449">Lipoprotein</keyword>